<dbReference type="KEGG" id="mesg:MLAUSG7_0271"/>
<dbReference type="InterPro" id="IPR038664">
    <property type="entry name" value="Gar1/Naf1_Cbf5-bd_sf"/>
</dbReference>
<dbReference type="Gene3D" id="2.40.10.230">
    <property type="entry name" value="Probable tRNA pseudouridine synthase domain"/>
    <property type="match status" value="1"/>
</dbReference>
<name>A0A8D6PPM1_9EURY</name>
<dbReference type="AlphaFoldDB" id="A0A8D6PPM1"/>
<reference evidence="1 2" key="1">
    <citation type="submission" date="2020-04" db="EMBL/GenBank/DDBJ databases">
        <authorList>
            <consortium name="Genoscope - CEA"/>
            <person name="William W."/>
        </authorList>
    </citation>
    <scope>NUCLEOTIDE SEQUENCE [LARGE SCALE GENOMIC DNA]</scope>
    <source>
        <strain evidence="1 2">SG7</strain>
    </source>
</reference>
<accession>A0A8D6PPM1</accession>
<dbReference type="Proteomes" id="UP000679213">
    <property type="component" value="Chromosome I"/>
</dbReference>
<protein>
    <submittedName>
        <fullName evidence="1">H/ACA RNA-protein complex component</fullName>
    </submittedName>
</protein>
<evidence type="ECO:0000313" key="1">
    <source>
        <dbReference type="EMBL" id="CAB3287548.1"/>
    </source>
</evidence>
<dbReference type="SUPFAM" id="SSF50447">
    <property type="entry name" value="Translation proteins"/>
    <property type="match status" value="1"/>
</dbReference>
<dbReference type="NCBIfam" id="NF009632">
    <property type="entry name" value="PRK13149.2-3"/>
    <property type="match status" value="1"/>
</dbReference>
<sequence length="82" mass="9564">MKIKILHKTPKGFLIGRGIRNVKINSVVTYKNKKIGKVIDIFGPITNPYIKIRPINKDIEVPEIVYIKNDKSKYKNTKKRKK</sequence>
<gene>
    <name evidence="1" type="ORF">MLAUSG7_0271</name>
</gene>
<dbReference type="GeneID" id="65883077"/>
<proteinExistence type="predicted"/>
<evidence type="ECO:0000313" key="2">
    <source>
        <dbReference type="Proteomes" id="UP000679213"/>
    </source>
</evidence>
<organism evidence="1 2">
    <name type="scientific">Methanocaldococcus lauensis</name>
    <dbReference type="NCBI Taxonomy" id="2546128"/>
    <lineage>
        <taxon>Archaea</taxon>
        <taxon>Methanobacteriati</taxon>
        <taxon>Methanobacteriota</taxon>
        <taxon>Methanomada group</taxon>
        <taxon>Methanococci</taxon>
        <taxon>Methanococcales</taxon>
        <taxon>Methanocaldococcaceae</taxon>
        <taxon>Methanocaldococcus</taxon>
    </lineage>
</organism>
<dbReference type="InterPro" id="IPR009000">
    <property type="entry name" value="Transl_B-barrel_sf"/>
</dbReference>
<dbReference type="RefSeq" id="WP_214400184.1">
    <property type="nucleotide sequence ID" value="NZ_LR792632.1"/>
</dbReference>
<dbReference type="EMBL" id="LR792632">
    <property type="protein sequence ID" value="CAB3287548.1"/>
    <property type="molecule type" value="Genomic_DNA"/>
</dbReference>
<keyword evidence="2" id="KW-1185">Reference proteome</keyword>